<feature type="compositionally biased region" description="Gly residues" evidence="3">
    <location>
        <begin position="307"/>
        <end position="316"/>
    </location>
</feature>
<feature type="compositionally biased region" description="Basic residues" evidence="3">
    <location>
        <begin position="18"/>
        <end position="30"/>
    </location>
</feature>
<dbReference type="PROSITE" id="PS50102">
    <property type="entry name" value="RRM"/>
    <property type="match status" value="1"/>
</dbReference>
<dbReference type="Gene3D" id="3.30.70.330">
    <property type="match status" value="1"/>
</dbReference>
<organism evidence="5 6">
    <name type="scientific">Volvox africanus</name>
    <dbReference type="NCBI Taxonomy" id="51714"/>
    <lineage>
        <taxon>Eukaryota</taxon>
        <taxon>Viridiplantae</taxon>
        <taxon>Chlorophyta</taxon>
        <taxon>core chlorophytes</taxon>
        <taxon>Chlorophyceae</taxon>
        <taxon>CS clade</taxon>
        <taxon>Chlamydomonadales</taxon>
        <taxon>Volvocaceae</taxon>
        <taxon>Volvox</taxon>
    </lineage>
</organism>
<dbReference type="InterPro" id="IPR012677">
    <property type="entry name" value="Nucleotide-bd_a/b_plait_sf"/>
</dbReference>
<dbReference type="SUPFAM" id="SSF54928">
    <property type="entry name" value="RNA-binding domain, RBD"/>
    <property type="match status" value="1"/>
</dbReference>
<protein>
    <recommendedName>
        <fullName evidence="4">RRM domain-containing protein</fullName>
    </recommendedName>
</protein>
<dbReference type="InterPro" id="IPR035979">
    <property type="entry name" value="RBD_domain_sf"/>
</dbReference>
<evidence type="ECO:0000313" key="6">
    <source>
        <dbReference type="Proteomes" id="UP000747399"/>
    </source>
</evidence>
<feature type="compositionally biased region" description="Basic and acidic residues" evidence="3">
    <location>
        <begin position="329"/>
        <end position="340"/>
    </location>
</feature>
<evidence type="ECO:0000313" key="5">
    <source>
        <dbReference type="EMBL" id="GIL61478.1"/>
    </source>
</evidence>
<dbReference type="GO" id="GO:0006406">
    <property type="term" value="P:mRNA export from nucleus"/>
    <property type="evidence" value="ECO:0007669"/>
    <property type="project" value="TreeGrafter"/>
</dbReference>
<evidence type="ECO:0000259" key="4">
    <source>
        <dbReference type="PROSITE" id="PS50102"/>
    </source>
</evidence>
<gene>
    <name evidence="5" type="ORF">Vafri_15916</name>
</gene>
<feature type="compositionally biased region" description="Gly residues" evidence="3">
    <location>
        <begin position="266"/>
        <end position="281"/>
    </location>
</feature>
<dbReference type="AlphaFoldDB" id="A0A8J4BM45"/>
<evidence type="ECO:0000256" key="3">
    <source>
        <dbReference type="SAM" id="MobiDB-lite"/>
    </source>
</evidence>
<dbReference type="GO" id="GO:0003729">
    <property type="term" value="F:mRNA binding"/>
    <property type="evidence" value="ECO:0007669"/>
    <property type="project" value="TreeGrafter"/>
</dbReference>
<evidence type="ECO:0000256" key="1">
    <source>
        <dbReference type="ARBA" id="ARBA00022884"/>
    </source>
</evidence>
<feature type="compositionally biased region" description="Low complexity" evidence="3">
    <location>
        <begin position="64"/>
        <end position="86"/>
    </location>
</feature>
<dbReference type="GO" id="GO:0005634">
    <property type="term" value="C:nucleus"/>
    <property type="evidence" value="ECO:0007669"/>
    <property type="project" value="TreeGrafter"/>
</dbReference>
<feature type="compositionally biased region" description="Polar residues" evidence="3">
    <location>
        <begin position="50"/>
        <end position="59"/>
    </location>
</feature>
<feature type="compositionally biased region" description="Polar residues" evidence="3">
    <location>
        <begin position="250"/>
        <end position="260"/>
    </location>
</feature>
<sequence>MAEAKLTMSLDDLIAQASKKRDKKPPRQRKPGGAAPQSGPRKGLIKNRQKNAPNSNGATPQPRPKQQAQAQQPQQQAQRQGQQGSQRKNKGRGGASNLGIRGGQVQKRVIEVPAKLLRSPFPAAAPPKKLAQPGRQPAPEGKWHHDLYEDAYVPPRRAPPVAQAAVVSTKLIITNLHHQVSEDDLLELFSTCGTVKGRAINFDNSGRSLGSGWVVFETRAEAEAAHKEYNGVKLDGNAMKITLADGPSGPSLTKLSSGISVQKPGAPGGSAGGSGGGGRSGNAGKPESGVQRLAAAAIRETAVASRGGSGRHGGGRNNRLRSAVVGRSQLDRDLQDYMQE</sequence>
<dbReference type="EMBL" id="BNCO01000045">
    <property type="protein sequence ID" value="GIL61478.1"/>
    <property type="molecule type" value="Genomic_DNA"/>
</dbReference>
<name>A0A8J4BM45_9CHLO</name>
<feature type="region of interest" description="Disordered" evidence="3">
    <location>
        <begin position="1"/>
        <end position="106"/>
    </location>
</feature>
<dbReference type="Proteomes" id="UP000747399">
    <property type="component" value="Unassembled WGS sequence"/>
</dbReference>
<reference evidence="5" key="1">
    <citation type="journal article" date="2021" name="Proc. Natl. Acad. Sci. U.S.A.">
        <title>Three genomes in the algal genus Volvox reveal the fate of a haploid sex-determining region after a transition to homothallism.</title>
        <authorList>
            <person name="Yamamoto K."/>
            <person name="Hamaji T."/>
            <person name="Kawai-Toyooka H."/>
            <person name="Matsuzaki R."/>
            <person name="Takahashi F."/>
            <person name="Nishimura Y."/>
            <person name="Kawachi M."/>
            <person name="Noguchi H."/>
            <person name="Minakuchi Y."/>
            <person name="Umen J.G."/>
            <person name="Toyoda A."/>
            <person name="Nozaki H."/>
        </authorList>
    </citation>
    <scope>NUCLEOTIDE SEQUENCE</scope>
    <source>
        <strain evidence="5">NIES-3780</strain>
    </source>
</reference>
<feature type="region of interest" description="Disordered" evidence="3">
    <location>
        <begin position="120"/>
        <end position="142"/>
    </location>
</feature>
<accession>A0A8J4BM45</accession>
<evidence type="ECO:0000256" key="2">
    <source>
        <dbReference type="PROSITE-ProRule" id="PRU00176"/>
    </source>
</evidence>
<dbReference type="SMART" id="SM00360">
    <property type="entry name" value="RRM"/>
    <property type="match status" value="1"/>
</dbReference>
<dbReference type="InterPro" id="IPR051229">
    <property type="entry name" value="ALYREF_mRNA_export"/>
</dbReference>
<proteinExistence type="predicted"/>
<feature type="compositionally biased region" description="Gly residues" evidence="3">
    <location>
        <begin position="92"/>
        <end position="102"/>
    </location>
</feature>
<feature type="domain" description="RRM" evidence="4">
    <location>
        <begin position="169"/>
        <end position="246"/>
    </location>
</feature>
<dbReference type="Pfam" id="PF00076">
    <property type="entry name" value="RRM_1"/>
    <property type="match status" value="1"/>
</dbReference>
<keyword evidence="6" id="KW-1185">Reference proteome</keyword>
<keyword evidence="1 2" id="KW-0694">RNA-binding</keyword>
<feature type="compositionally biased region" description="Low complexity" evidence="3">
    <location>
        <begin position="120"/>
        <end position="133"/>
    </location>
</feature>
<dbReference type="PANTHER" id="PTHR19965">
    <property type="entry name" value="RNA AND EXPORT FACTOR BINDING PROTEIN"/>
    <property type="match status" value="1"/>
</dbReference>
<dbReference type="InterPro" id="IPR000504">
    <property type="entry name" value="RRM_dom"/>
</dbReference>
<dbReference type="PANTHER" id="PTHR19965:SF35">
    <property type="entry name" value="RNA ANNEALING PROTEIN YRA1"/>
    <property type="match status" value="1"/>
</dbReference>
<feature type="region of interest" description="Disordered" evidence="3">
    <location>
        <begin position="245"/>
        <end position="340"/>
    </location>
</feature>
<comment type="caution">
    <text evidence="5">The sequence shown here is derived from an EMBL/GenBank/DDBJ whole genome shotgun (WGS) entry which is preliminary data.</text>
</comment>